<keyword evidence="3 5" id="KW-1133">Transmembrane helix</keyword>
<feature type="transmembrane region" description="Helical" evidence="5">
    <location>
        <begin position="23"/>
        <end position="43"/>
    </location>
</feature>
<evidence type="ECO:0000256" key="2">
    <source>
        <dbReference type="ARBA" id="ARBA00022692"/>
    </source>
</evidence>
<evidence type="ECO:0000313" key="7">
    <source>
        <dbReference type="Proteomes" id="UP000182762"/>
    </source>
</evidence>
<protein>
    <submittedName>
        <fullName evidence="6">Uncharacterized membrane protein, required for colicin V production</fullName>
    </submittedName>
</protein>
<reference evidence="6 7" key="1">
    <citation type="submission" date="2016-10" db="EMBL/GenBank/DDBJ databases">
        <authorList>
            <person name="Varghese N."/>
            <person name="Submissions S."/>
        </authorList>
    </citation>
    <scope>NUCLEOTIDE SEQUENCE [LARGE SCALE GENOMIC DNA]</scope>
    <source>
        <strain evidence="6 7">DSM 13796</strain>
    </source>
</reference>
<organism evidence="6 7">
    <name type="scientific">Priestia endophytica DSM 13796</name>
    <dbReference type="NCBI Taxonomy" id="1121089"/>
    <lineage>
        <taxon>Bacteria</taxon>
        <taxon>Bacillati</taxon>
        <taxon>Bacillota</taxon>
        <taxon>Bacilli</taxon>
        <taxon>Bacillales</taxon>
        <taxon>Bacillaceae</taxon>
        <taxon>Priestia</taxon>
    </lineage>
</organism>
<keyword evidence="2 5" id="KW-0812">Transmembrane</keyword>
<evidence type="ECO:0000256" key="1">
    <source>
        <dbReference type="ARBA" id="ARBA00004141"/>
    </source>
</evidence>
<dbReference type="InterPro" id="IPR003825">
    <property type="entry name" value="Colicin-V_CvpA"/>
</dbReference>
<name>A0A1I5WUM0_9BACI</name>
<proteinExistence type="predicted"/>
<evidence type="ECO:0000256" key="4">
    <source>
        <dbReference type="ARBA" id="ARBA00023136"/>
    </source>
</evidence>
<keyword evidence="7" id="KW-1185">Reference proteome</keyword>
<evidence type="ECO:0000256" key="5">
    <source>
        <dbReference type="SAM" id="Phobius"/>
    </source>
</evidence>
<dbReference type="Proteomes" id="UP000182762">
    <property type="component" value="Unassembled WGS sequence"/>
</dbReference>
<comment type="subcellular location">
    <subcellularLocation>
        <location evidence="1">Membrane</location>
        <topology evidence="1">Multi-pass membrane protein</topology>
    </subcellularLocation>
</comment>
<dbReference type="PANTHER" id="PTHR37306:SF1">
    <property type="entry name" value="COLICIN V PRODUCTION PROTEIN"/>
    <property type="match status" value="1"/>
</dbReference>
<dbReference type="Pfam" id="PF02674">
    <property type="entry name" value="Colicin_V"/>
    <property type="match status" value="1"/>
</dbReference>
<evidence type="ECO:0000313" key="6">
    <source>
        <dbReference type="EMBL" id="SFQ23206.1"/>
    </source>
</evidence>
<feature type="transmembrane region" description="Helical" evidence="5">
    <location>
        <begin position="78"/>
        <end position="106"/>
    </location>
</feature>
<sequence>MLVDIIVLIMLCYGFLIGLKRGLILQVIRLVSIVLSIFVAYMYHDALAEKLQLWIPYPSVEGENAVSLLVQSSYAEELFYRIISFAILFFLTNLVIHIIGSLFDFVAQLPILRHFNKWAGAILGFVEIYVIVFIVLYIIALLPVGGIQAQVQNSSLAGIIVNHTPYLSDMIPELWGKDM</sequence>
<keyword evidence="4 5" id="KW-0472">Membrane</keyword>
<accession>A0A1I5WUM0</accession>
<comment type="caution">
    <text evidence="6">The sequence shown here is derived from an EMBL/GenBank/DDBJ whole genome shotgun (WGS) entry which is preliminary data.</text>
</comment>
<gene>
    <name evidence="6" type="ORF">SAMN02745910_00746</name>
</gene>
<dbReference type="GeneID" id="93709504"/>
<feature type="transmembrane region" description="Helical" evidence="5">
    <location>
        <begin position="118"/>
        <end position="142"/>
    </location>
</feature>
<dbReference type="EMBL" id="FOXX01000001">
    <property type="protein sequence ID" value="SFQ23206.1"/>
    <property type="molecule type" value="Genomic_DNA"/>
</dbReference>
<evidence type="ECO:0000256" key="3">
    <source>
        <dbReference type="ARBA" id="ARBA00022989"/>
    </source>
</evidence>
<dbReference type="PANTHER" id="PTHR37306">
    <property type="entry name" value="COLICIN V PRODUCTION PROTEIN"/>
    <property type="match status" value="1"/>
</dbReference>
<dbReference type="RefSeq" id="WP_061802178.1">
    <property type="nucleotide sequence ID" value="NZ_FOXX01000001.1"/>
</dbReference>